<evidence type="ECO:0000313" key="2">
    <source>
        <dbReference type="EMBL" id="JAE11781.1"/>
    </source>
</evidence>
<feature type="region of interest" description="Disordered" evidence="1">
    <location>
        <begin position="75"/>
        <end position="109"/>
    </location>
</feature>
<accession>A0A0A9FNB9</accession>
<dbReference type="AlphaFoldDB" id="A0A0A9FNB9"/>
<protein>
    <submittedName>
        <fullName evidence="2">Uncharacterized protein</fullName>
    </submittedName>
</protein>
<reference evidence="2" key="1">
    <citation type="submission" date="2014-09" db="EMBL/GenBank/DDBJ databases">
        <authorList>
            <person name="Magalhaes I.L.F."/>
            <person name="Oliveira U."/>
            <person name="Santos F.R."/>
            <person name="Vidigal T.H.D.A."/>
            <person name="Brescovit A.D."/>
            <person name="Santos A.J."/>
        </authorList>
    </citation>
    <scope>NUCLEOTIDE SEQUENCE</scope>
    <source>
        <tissue evidence="2">Shoot tissue taken approximately 20 cm above the soil surface</tissue>
    </source>
</reference>
<dbReference type="EMBL" id="GBRH01186115">
    <property type="protein sequence ID" value="JAE11781.1"/>
    <property type="molecule type" value="Transcribed_RNA"/>
</dbReference>
<organism evidence="2">
    <name type="scientific">Arundo donax</name>
    <name type="common">Giant reed</name>
    <name type="synonym">Donax arundinaceus</name>
    <dbReference type="NCBI Taxonomy" id="35708"/>
    <lineage>
        <taxon>Eukaryota</taxon>
        <taxon>Viridiplantae</taxon>
        <taxon>Streptophyta</taxon>
        <taxon>Embryophyta</taxon>
        <taxon>Tracheophyta</taxon>
        <taxon>Spermatophyta</taxon>
        <taxon>Magnoliopsida</taxon>
        <taxon>Liliopsida</taxon>
        <taxon>Poales</taxon>
        <taxon>Poaceae</taxon>
        <taxon>PACMAD clade</taxon>
        <taxon>Arundinoideae</taxon>
        <taxon>Arundineae</taxon>
        <taxon>Arundo</taxon>
    </lineage>
</organism>
<evidence type="ECO:0000256" key="1">
    <source>
        <dbReference type="SAM" id="MobiDB-lite"/>
    </source>
</evidence>
<reference evidence="2" key="2">
    <citation type="journal article" date="2015" name="Data Brief">
        <title>Shoot transcriptome of the giant reed, Arundo donax.</title>
        <authorList>
            <person name="Barrero R.A."/>
            <person name="Guerrero F.D."/>
            <person name="Moolhuijzen P."/>
            <person name="Goolsby J.A."/>
            <person name="Tidwell J."/>
            <person name="Bellgard S.E."/>
            <person name="Bellgard M.I."/>
        </authorList>
    </citation>
    <scope>NUCLEOTIDE SEQUENCE</scope>
    <source>
        <tissue evidence="2">Shoot tissue taken approximately 20 cm above the soil surface</tissue>
    </source>
</reference>
<sequence>MKRLCSETWSKFKSGMHAAKQCEEKMKYFHKCIGDAVKHMSKMEPSSGKSKVPEFESFVGTQFPVEISIHPPEVVHTKGNGRRLKCGSEQSSTNQRKKRPRRTTKVGES</sequence>
<proteinExistence type="predicted"/>
<name>A0A0A9FNB9_ARUDO</name>
<feature type="compositionally biased region" description="Basic residues" evidence="1">
    <location>
        <begin position="95"/>
        <end position="109"/>
    </location>
</feature>